<feature type="region of interest" description="Disordered" evidence="1">
    <location>
        <begin position="169"/>
        <end position="204"/>
    </location>
</feature>
<feature type="transmembrane region" description="Helical" evidence="2">
    <location>
        <begin position="45"/>
        <end position="65"/>
    </location>
</feature>
<dbReference type="Proteomes" id="UP000631670">
    <property type="component" value="Unassembled WGS sequence"/>
</dbReference>
<feature type="compositionally biased region" description="Polar residues" evidence="1">
    <location>
        <begin position="120"/>
        <end position="130"/>
    </location>
</feature>
<keyword evidence="2" id="KW-1133">Transmembrane helix</keyword>
<accession>A0ABR9IE67</accession>
<keyword evidence="2" id="KW-0812">Transmembrane</keyword>
<organism evidence="3 4">
    <name type="scientific">Amycolatopsis lexingtonensis</name>
    <dbReference type="NCBI Taxonomy" id="218822"/>
    <lineage>
        <taxon>Bacteria</taxon>
        <taxon>Bacillati</taxon>
        <taxon>Actinomycetota</taxon>
        <taxon>Actinomycetes</taxon>
        <taxon>Pseudonocardiales</taxon>
        <taxon>Pseudonocardiaceae</taxon>
        <taxon>Amycolatopsis</taxon>
    </lineage>
</organism>
<proteinExistence type="predicted"/>
<reference evidence="3 4" key="1">
    <citation type="submission" date="2020-10" db="EMBL/GenBank/DDBJ databases">
        <title>Sequencing the genomes of 1000 actinobacteria strains.</title>
        <authorList>
            <person name="Klenk H.-P."/>
        </authorList>
    </citation>
    <scope>NUCLEOTIDE SEQUENCE [LARGE SCALE GENOMIC DNA]</scope>
    <source>
        <strain evidence="3 4">DSM 44653</strain>
    </source>
</reference>
<dbReference type="RefSeq" id="WP_225955967.1">
    <property type="nucleotide sequence ID" value="NZ_JADBEG010000001.1"/>
</dbReference>
<keyword evidence="2" id="KW-0472">Membrane</keyword>
<evidence type="ECO:0000256" key="2">
    <source>
        <dbReference type="SAM" id="Phobius"/>
    </source>
</evidence>
<sequence>MARRAPRREHVTVAELLVRTTAPHDPGTRARHREKPQVLRSLARLRVVSVVAGALALTGGVGAAVSMPVERGAGASWPPVGLEPPPIALIPLPADVAVPSPRGAAESVAPSVKPAEVSPGTATPNSNSGISPGYRGTLARAVKVVGKVKPKPQPRHAAPVRHEIPDVPVWSRGRAPAPDRQAAWTGRHRGGGHHECGGGGRHRR</sequence>
<evidence type="ECO:0000313" key="3">
    <source>
        <dbReference type="EMBL" id="MBE1501464.1"/>
    </source>
</evidence>
<comment type="caution">
    <text evidence="3">The sequence shown here is derived from an EMBL/GenBank/DDBJ whole genome shotgun (WGS) entry which is preliminary data.</text>
</comment>
<keyword evidence="4" id="KW-1185">Reference proteome</keyword>
<evidence type="ECO:0000256" key="1">
    <source>
        <dbReference type="SAM" id="MobiDB-lite"/>
    </source>
</evidence>
<evidence type="ECO:0000313" key="4">
    <source>
        <dbReference type="Proteomes" id="UP000631670"/>
    </source>
</evidence>
<dbReference type="EMBL" id="JADBEG010000001">
    <property type="protein sequence ID" value="MBE1501464.1"/>
    <property type="molecule type" value="Genomic_DNA"/>
</dbReference>
<protein>
    <submittedName>
        <fullName evidence="3">Uncharacterized protein</fullName>
    </submittedName>
</protein>
<name>A0ABR9IE67_9PSEU</name>
<feature type="region of interest" description="Disordered" evidence="1">
    <location>
        <begin position="102"/>
        <end position="134"/>
    </location>
</feature>
<gene>
    <name evidence="3" type="ORF">H4696_008564</name>
</gene>